<keyword evidence="2" id="KW-1185">Reference proteome</keyword>
<dbReference type="KEGG" id="dae:Dtox_3391"/>
<sequence>MEYAIYEFIGELLQGSGLKPVYMGRKQKARWVLNPLFCIEA</sequence>
<protein>
    <submittedName>
        <fullName evidence="1">Uncharacterized protein</fullName>
    </submittedName>
</protein>
<reference evidence="1 2" key="1">
    <citation type="journal article" date="2009" name="Stand. Genomic Sci.">
        <title>Complete genome sequence of Desulfotomaculum acetoxidans type strain (5575).</title>
        <authorList>
            <person name="Spring S."/>
            <person name="Lapidus A."/>
            <person name="Schroder M."/>
            <person name="Gleim D."/>
            <person name="Sims D."/>
            <person name="Meincke L."/>
            <person name="Glavina Del Rio T."/>
            <person name="Tice H."/>
            <person name="Copeland A."/>
            <person name="Cheng J.F."/>
            <person name="Lucas S."/>
            <person name="Chen F."/>
            <person name="Nolan M."/>
            <person name="Bruce D."/>
            <person name="Goodwin L."/>
            <person name="Pitluck S."/>
            <person name="Ivanova N."/>
            <person name="Mavromatis K."/>
            <person name="Mikhailova N."/>
            <person name="Pati A."/>
            <person name="Chen A."/>
            <person name="Palaniappan K."/>
            <person name="Land M."/>
            <person name="Hauser L."/>
            <person name="Chang Y.J."/>
            <person name="Jeffries C.D."/>
            <person name="Chain P."/>
            <person name="Saunders E."/>
            <person name="Brettin T."/>
            <person name="Detter J.C."/>
            <person name="Goker M."/>
            <person name="Bristow J."/>
            <person name="Eisen J.A."/>
            <person name="Markowitz V."/>
            <person name="Hugenholtz P."/>
            <person name="Kyrpides N.C."/>
            <person name="Klenk H.P."/>
            <person name="Han C."/>
        </authorList>
    </citation>
    <scope>NUCLEOTIDE SEQUENCE [LARGE SCALE GENOMIC DNA]</scope>
    <source>
        <strain evidence="2">ATCC 49208 / DSM 771 / VKM B-1644</strain>
    </source>
</reference>
<dbReference type="HOGENOM" id="CLU_3268975_0_0_9"/>
<dbReference type="Proteomes" id="UP000002217">
    <property type="component" value="Chromosome"/>
</dbReference>
<dbReference type="EMBL" id="CP001720">
    <property type="protein sequence ID" value="ACV64119.1"/>
    <property type="molecule type" value="Genomic_DNA"/>
</dbReference>
<gene>
    <name evidence="1" type="ordered locus">Dtox_3391</name>
</gene>
<dbReference type="AlphaFoldDB" id="C8W6L0"/>
<evidence type="ECO:0000313" key="1">
    <source>
        <dbReference type="EMBL" id="ACV64119.1"/>
    </source>
</evidence>
<organism evidence="1 2">
    <name type="scientific">Desulfofarcimen acetoxidans (strain ATCC 49208 / DSM 771 / KCTC 5769 / VKM B-1644 / 5575)</name>
    <name type="common">Desulfotomaculum acetoxidans</name>
    <dbReference type="NCBI Taxonomy" id="485916"/>
    <lineage>
        <taxon>Bacteria</taxon>
        <taxon>Bacillati</taxon>
        <taxon>Bacillota</taxon>
        <taxon>Clostridia</taxon>
        <taxon>Eubacteriales</taxon>
        <taxon>Peptococcaceae</taxon>
        <taxon>Desulfofarcimen</taxon>
    </lineage>
</organism>
<proteinExistence type="predicted"/>
<evidence type="ECO:0000313" key="2">
    <source>
        <dbReference type="Proteomes" id="UP000002217"/>
    </source>
</evidence>
<accession>C8W6L0</accession>
<name>C8W6L0_DESAS</name>